<evidence type="ECO:0000256" key="1">
    <source>
        <dbReference type="SAM" id="SignalP"/>
    </source>
</evidence>
<sequence>MGWPNCCCCCIIGTPACCIMGCPPLTMMVCCCCFLGRQQQKQHDTIMSRRKRPPPTQAPTMILATKFRPCEIKSSQQLSAVTPIQRCLGLRLLTTLPRMQTPTPIHLQTPKVLSYRPFQYL</sequence>
<dbReference type="Proteomes" id="UP001642409">
    <property type="component" value="Unassembled WGS sequence"/>
</dbReference>
<protein>
    <submittedName>
        <fullName evidence="3">Hypothetical_protein</fullName>
    </submittedName>
</protein>
<accession>A0AA86RHV0</accession>
<feature type="chain" id="PRO_5041718969" evidence="1">
    <location>
        <begin position="22"/>
        <end position="121"/>
    </location>
</feature>
<reference evidence="2" key="1">
    <citation type="submission" date="2023-06" db="EMBL/GenBank/DDBJ databases">
        <authorList>
            <person name="Kurt Z."/>
        </authorList>
    </citation>
    <scope>NUCLEOTIDE SEQUENCE</scope>
</reference>
<gene>
    <name evidence="2" type="ORF">HINF_LOCUS66349</name>
    <name evidence="3" type="ORF">HINF_LOCUS8114</name>
</gene>
<evidence type="ECO:0000313" key="2">
    <source>
        <dbReference type="EMBL" id="CAI9978704.1"/>
    </source>
</evidence>
<reference evidence="3 4" key="2">
    <citation type="submission" date="2024-07" db="EMBL/GenBank/DDBJ databases">
        <authorList>
            <person name="Akdeniz Z."/>
        </authorList>
    </citation>
    <scope>NUCLEOTIDE SEQUENCE [LARGE SCALE GENOMIC DNA]</scope>
</reference>
<organism evidence="2">
    <name type="scientific">Hexamita inflata</name>
    <dbReference type="NCBI Taxonomy" id="28002"/>
    <lineage>
        <taxon>Eukaryota</taxon>
        <taxon>Metamonada</taxon>
        <taxon>Diplomonadida</taxon>
        <taxon>Hexamitidae</taxon>
        <taxon>Hexamitinae</taxon>
        <taxon>Hexamita</taxon>
    </lineage>
</organism>
<dbReference type="AlphaFoldDB" id="A0AA86RHV0"/>
<dbReference type="EMBL" id="CATOUU010001186">
    <property type="protein sequence ID" value="CAI9978704.1"/>
    <property type="molecule type" value="Genomic_DNA"/>
</dbReference>
<feature type="signal peptide" evidence="1">
    <location>
        <begin position="1"/>
        <end position="21"/>
    </location>
</feature>
<evidence type="ECO:0000313" key="3">
    <source>
        <dbReference type="EMBL" id="CAL5984467.1"/>
    </source>
</evidence>
<name>A0AA86RHV0_9EUKA</name>
<dbReference type="EMBL" id="CAXDID020000017">
    <property type="protein sequence ID" value="CAL5984467.1"/>
    <property type="molecule type" value="Genomic_DNA"/>
</dbReference>
<keyword evidence="1" id="KW-0732">Signal</keyword>
<comment type="caution">
    <text evidence="2">The sequence shown here is derived from an EMBL/GenBank/DDBJ whole genome shotgun (WGS) entry which is preliminary data.</text>
</comment>
<evidence type="ECO:0000313" key="4">
    <source>
        <dbReference type="Proteomes" id="UP001642409"/>
    </source>
</evidence>
<keyword evidence="4" id="KW-1185">Reference proteome</keyword>
<proteinExistence type="predicted"/>